<dbReference type="InterPro" id="IPR012340">
    <property type="entry name" value="NA-bd_OB-fold"/>
</dbReference>
<feature type="compositionally biased region" description="Basic and acidic residues" evidence="1">
    <location>
        <begin position="162"/>
        <end position="178"/>
    </location>
</feature>
<proteinExistence type="predicted"/>
<feature type="compositionally biased region" description="Acidic residues" evidence="1">
    <location>
        <begin position="179"/>
        <end position="198"/>
    </location>
</feature>
<evidence type="ECO:0000313" key="3">
    <source>
        <dbReference type="EMBL" id="MPC82896.1"/>
    </source>
</evidence>
<gene>
    <name evidence="3" type="primary">ybx2-a_0</name>
    <name evidence="3" type="ORF">E2C01_077583</name>
</gene>
<dbReference type="GO" id="GO:0003676">
    <property type="term" value="F:nucleic acid binding"/>
    <property type="evidence" value="ECO:0007669"/>
    <property type="project" value="InterPro"/>
</dbReference>
<feature type="compositionally biased region" description="Pro residues" evidence="1">
    <location>
        <begin position="210"/>
        <end position="225"/>
    </location>
</feature>
<evidence type="ECO:0000313" key="4">
    <source>
        <dbReference type="Proteomes" id="UP000324222"/>
    </source>
</evidence>
<dbReference type="PANTHER" id="PTHR11544">
    <property type="entry name" value="COLD SHOCK DOMAIN CONTAINING PROTEINS"/>
    <property type="match status" value="1"/>
</dbReference>
<keyword evidence="4" id="KW-1185">Reference proteome</keyword>
<dbReference type="InterPro" id="IPR019844">
    <property type="entry name" value="CSD_CS"/>
</dbReference>
<reference evidence="3 4" key="1">
    <citation type="submission" date="2019-05" db="EMBL/GenBank/DDBJ databases">
        <title>Another draft genome of Portunus trituberculatus and its Hox gene families provides insights of decapod evolution.</title>
        <authorList>
            <person name="Jeong J.-H."/>
            <person name="Song I."/>
            <person name="Kim S."/>
            <person name="Choi T."/>
            <person name="Kim D."/>
            <person name="Ryu S."/>
            <person name="Kim W."/>
        </authorList>
    </citation>
    <scope>NUCLEOTIDE SEQUENCE [LARGE SCALE GENOMIC DNA]</scope>
    <source>
        <tissue evidence="3">Muscle</tissue>
    </source>
</reference>
<feature type="region of interest" description="Disordered" evidence="1">
    <location>
        <begin position="150"/>
        <end position="265"/>
    </location>
</feature>
<dbReference type="SUPFAM" id="SSF50249">
    <property type="entry name" value="Nucleic acid-binding proteins"/>
    <property type="match status" value="1"/>
</dbReference>
<dbReference type="Proteomes" id="UP000324222">
    <property type="component" value="Unassembled WGS sequence"/>
</dbReference>
<accession>A0A5B7IMQ1</accession>
<dbReference type="CDD" id="cd04458">
    <property type="entry name" value="CSP_CDS"/>
    <property type="match status" value="1"/>
</dbReference>
<organism evidence="3 4">
    <name type="scientific">Portunus trituberculatus</name>
    <name type="common">Swimming crab</name>
    <name type="synonym">Neptunus trituberculatus</name>
    <dbReference type="NCBI Taxonomy" id="210409"/>
    <lineage>
        <taxon>Eukaryota</taxon>
        <taxon>Metazoa</taxon>
        <taxon>Ecdysozoa</taxon>
        <taxon>Arthropoda</taxon>
        <taxon>Crustacea</taxon>
        <taxon>Multicrustacea</taxon>
        <taxon>Malacostraca</taxon>
        <taxon>Eumalacostraca</taxon>
        <taxon>Eucarida</taxon>
        <taxon>Decapoda</taxon>
        <taxon>Pleocyemata</taxon>
        <taxon>Brachyura</taxon>
        <taxon>Eubrachyura</taxon>
        <taxon>Portunoidea</taxon>
        <taxon>Portunidae</taxon>
        <taxon>Portuninae</taxon>
        <taxon>Portunus</taxon>
    </lineage>
</organism>
<dbReference type="SMART" id="SM00357">
    <property type="entry name" value="CSP"/>
    <property type="match status" value="1"/>
</dbReference>
<protein>
    <submittedName>
        <fullName evidence="3">Y-box-binding protein 2-A</fullName>
    </submittedName>
</protein>
<comment type="caution">
    <text evidence="3">The sequence shown here is derived from an EMBL/GenBank/DDBJ whole genome shotgun (WGS) entry which is preliminary data.</text>
</comment>
<feature type="domain" description="CSD" evidence="2">
    <location>
        <begin position="18"/>
        <end position="83"/>
    </location>
</feature>
<sequence>MAPARPSYHDETTRLADHLPGRVKWYVKAGYGFIENQQTRKDIFVHISGLTRSLIKNPPRKDDEVVFNIYHGEKGPEVRHVVHAHSRSTTEAPELLEVKIFACVYTAKAIAGADHRHLQSLIPILLQHNDLPAIHIPLLALAPPRLVEVKKDDRNNNNSPAERGKPDPKEEKPRNKEESYDDVAGEDEDDEEESEEVDVLGSRSEGEAPTPQPIKPNQPSDPQPPSGKQEEDDGWETKKKRRPRPKAATTTLDPPKVPKHRRTTTLSIALCESPTITRLRQEKRTGKVVKRC</sequence>
<dbReference type="OrthoDB" id="203339at2759"/>
<evidence type="ECO:0000256" key="1">
    <source>
        <dbReference type="SAM" id="MobiDB-lite"/>
    </source>
</evidence>
<dbReference type="InterPro" id="IPR002059">
    <property type="entry name" value="CSP_DNA-bd"/>
</dbReference>
<dbReference type="Pfam" id="PF00313">
    <property type="entry name" value="CSD"/>
    <property type="match status" value="1"/>
</dbReference>
<dbReference type="PROSITE" id="PS51857">
    <property type="entry name" value="CSD_2"/>
    <property type="match status" value="1"/>
</dbReference>
<name>A0A5B7IMQ1_PORTR</name>
<dbReference type="InterPro" id="IPR050181">
    <property type="entry name" value="Cold_shock_domain"/>
</dbReference>
<evidence type="ECO:0000259" key="2">
    <source>
        <dbReference type="PROSITE" id="PS51857"/>
    </source>
</evidence>
<dbReference type="EMBL" id="VSRR010061032">
    <property type="protein sequence ID" value="MPC82896.1"/>
    <property type="molecule type" value="Genomic_DNA"/>
</dbReference>
<dbReference type="PROSITE" id="PS00352">
    <property type="entry name" value="CSD_1"/>
    <property type="match status" value="1"/>
</dbReference>
<dbReference type="AlphaFoldDB" id="A0A5B7IMQ1"/>
<dbReference type="Gene3D" id="2.40.50.140">
    <property type="entry name" value="Nucleic acid-binding proteins"/>
    <property type="match status" value="1"/>
</dbReference>
<dbReference type="InterPro" id="IPR011129">
    <property type="entry name" value="CSD"/>
</dbReference>